<gene>
    <name evidence="1" type="ORF">RJ53_08820</name>
</gene>
<sequence length="188" mass="21817">MEYRAFINPFEEPRKSYYYASYLDETVSYPSSQKSCAKFLNQLFGGISLEYCEFVAHRTALNENWEDSTSIYPAIEASLLGLRDVLGFAFPHPGEVVDYIIQNPGLYDVVMYTCSMTEEEFGRTSEITLDIYHDPESDDHYLTIYVRQERYDEDIIARMDKICDKYEPALRGQSGWLLLTTDFKSPIP</sequence>
<dbReference type="AlphaFoldDB" id="A0A8J8B5X3"/>
<dbReference type="OrthoDB" id="117940at2157"/>
<name>A0A8J8B5X3_9EURY</name>
<proteinExistence type="predicted"/>
<evidence type="ECO:0000313" key="1">
    <source>
        <dbReference type="EMBL" id="MBR1369583.1"/>
    </source>
</evidence>
<comment type="caution">
    <text evidence="1">The sequence shown here is derived from an EMBL/GenBank/DDBJ whole genome shotgun (WGS) entry which is preliminary data.</text>
</comment>
<evidence type="ECO:0000313" key="2">
    <source>
        <dbReference type="Proteomes" id="UP000730161"/>
    </source>
</evidence>
<reference evidence="1" key="1">
    <citation type="submission" date="2014-12" db="EMBL/GenBank/DDBJ databases">
        <authorList>
            <person name="Huang H.-H."/>
            <person name="Chen S.-C."/>
            <person name="Lai M.-C."/>
        </authorList>
    </citation>
    <scope>NUCLEOTIDE SEQUENCE</scope>
    <source>
        <strain evidence="1">K1F9705b</strain>
    </source>
</reference>
<organism evidence="1 2">
    <name type="scientific">Methanocalculus chunghsingensis</name>
    <dbReference type="NCBI Taxonomy" id="156457"/>
    <lineage>
        <taxon>Archaea</taxon>
        <taxon>Methanobacteriati</taxon>
        <taxon>Methanobacteriota</taxon>
        <taxon>Stenosarchaea group</taxon>
        <taxon>Methanomicrobia</taxon>
        <taxon>Methanomicrobiales</taxon>
        <taxon>Methanocalculaceae</taxon>
        <taxon>Methanocalculus</taxon>
    </lineage>
</organism>
<accession>A0A8J8B5X3</accession>
<protein>
    <submittedName>
        <fullName evidence="1">Uncharacterized protein</fullName>
    </submittedName>
</protein>
<dbReference type="EMBL" id="JWHL01000015">
    <property type="protein sequence ID" value="MBR1369583.1"/>
    <property type="molecule type" value="Genomic_DNA"/>
</dbReference>
<dbReference type="Proteomes" id="UP000730161">
    <property type="component" value="Unassembled WGS sequence"/>
</dbReference>
<dbReference type="RefSeq" id="WP_211531301.1">
    <property type="nucleotide sequence ID" value="NZ_JWHL01000015.1"/>
</dbReference>
<keyword evidence="2" id="KW-1185">Reference proteome</keyword>